<gene>
    <name evidence="11" type="ORF">C7450_116120</name>
</gene>
<keyword evidence="3" id="KW-1003">Cell membrane</keyword>
<sequence length="203" mass="21608">MTDGKSAADAAAQPDAPSAFAQEIAAGQPLDLGSSDAVQHQDAPRRLWLPVSVEEATAAALMAILAVITLLNVVTRYLTNISFAFTEEYSVVLLFILVFVGVSSGIVKKSHISVTFFTDMLPEKGRKMAEFIGLLAMIACFVVLVIYGAGVAIDSYELEETSPGLGNPQWIYYATLPLLSALACLRALGAVIRLVTSRSENAP</sequence>
<name>A0A2V3TTX7_9HYPH</name>
<feature type="transmembrane region" description="Helical" evidence="9">
    <location>
        <begin position="89"/>
        <end position="107"/>
    </location>
</feature>
<keyword evidence="4 9" id="KW-0997">Cell inner membrane</keyword>
<comment type="subcellular location">
    <subcellularLocation>
        <location evidence="1 9">Cell inner membrane</location>
        <topology evidence="1 9">Multi-pass membrane protein</topology>
    </subcellularLocation>
</comment>
<feature type="domain" description="Tripartite ATP-independent periplasmic transporters DctQ component" evidence="10">
    <location>
        <begin position="65"/>
        <end position="196"/>
    </location>
</feature>
<dbReference type="Pfam" id="PF04290">
    <property type="entry name" value="DctQ"/>
    <property type="match status" value="1"/>
</dbReference>
<protein>
    <recommendedName>
        <fullName evidence="9">TRAP transporter small permease protein</fullName>
    </recommendedName>
</protein>
<reference evidence="11 12" key="1">
    <citation type="submission" date="2018-05" db="EMBL/GenBank/DDBJ databases">
        <title>Genomic Encyclopedia of Type Strains, Phase IV (KMG-IV): sequencing the most valuable type-strain genomes for metagenomic binning, comparative biology and taxonomic classification.</title>
        <authorList>
            <person name="Goeker M."/>
        </authorList>
    </citation>
    <scope>NUCLEOTIDE SEQUENCE [LARGE SCALE GENOMIC DNA]</scope>
    <source>
        <strain evidence="11 12">DSM 6462</strain>
    </source>
</reference>
<comment type="function">
    <text evidence="9">Part of the tripartite ATP-independent periplasmic (TRAP) transport system.</text>
</comment>
<evidence type="ECO:0000313" key="11">
    <source>
        <dbReference type="EMBL" id="PXW52546.1"/>
    </source>
</evidence>
<comment type="similarity">
    <text evidence="8 9">Belongs to the TRAP transporter small permease family.</text>
</comment>
<dbReference type="PANTHER" id="PTHR35011">
    <property type="entry name" value="2,3-DIKETO-L-GULONATE TRAP TRANSPORTER SMALL PERMEASE PROTEIN YIAM"/>
    <property type="match status" value="1"/>
</dbReference>
<keyword evidence="2 9" id="KW-0813">Transport</keyword>
<keyword evidence="12" id="KW-1185">Reference proteome</keyword>
<evidence type="ECO:0000256" key="6">
    <source>
        <dbReference type="ARBA" id="ARBA00022989"/>
    </source>
</evidence>
<evidence type="ECO:0000256" key="9">
    <source>
        <dbReference type="RuleBase" id="RU369079"/>
    </source>
</evidence>
<comment type="subunit">
    <text evidence="9">The complex comprises the extracytoplasmic solute receptor protein and the two transmembrane proteins.</text>
</comment>
<dbReference type="InterPro" id="IPR007387">
    <property type="entry name" value="TRAP_DctQ"/>
</dbReference>
<accession>A0A2V3TTX7</accession>
<evidence type="ECO:0000256" key="2">
    <source>
        <dbReference type="ARBA" id="ARBA00022448"/>
    </source>
</evidence>
<feature type="transmembrane region" description="Helical" evidence="9">
    <location>
        <begin position="56"/>
        <end position="77"/>
    </location>
</feature>
<evidence type="ECO:0000256" key="5">
    <source>
        <dbReference type="ARBA" id="ARBA00022692"/>
    </source>
</evidence>
<dbReference type="GO" id="GO:0022857">
    <property type="term" value="F:transmembrane transporter activity"/>
    <property type="evidence" value="ECO:0007669"/>
    <property type="project" value="UniProtKB-UniRule"/>
</dbReference>
<evidence type="ECO:0000256" key="4">
    <source>
        <dbReference type="ARBA" id="ARBA00022519"/>
    </source>
</evidence>
<dbReference type="GO" id="GO:0005886">
    <property type="term" value="C:plasma membrane"/>
    <property type="evidence" value="ECO:0007669"/>
    <property type="project" value="UniProtKB-SubCell"/>
</dbReference>
<keyword evidence="6 9" id="KW-1133">Transmembrane helix</keyword>
<dbReference type="AlphaFoldDB" id="A0A2V3TTX7"/>
<evidence type="ECO:0000256" key="3">
    <source>
        <dbReference type="ARBA" id="ARBA00022475"/>
    </source>
</evidence>
<feature type="transmembrane region" description="Helical" evidence="9">
    <location>
        <begin position="170"/>
        <end position="195"/>
    </location>
</feature>
<comment type="caution">
    <text evidence="11">The sequence shown here is derived from an EMBL/GenBank/DDBJ whole genome shotgun (WGS) entry which is preliminary data.</text>
</comment>
<organism evidence="11 12">
    <name type="scientific">Chelatococcus asaccharovorans</name>
    <dbReference type="NCBI Taxonomy" id="28210"/>
    <lineage>
        <taxon>Bacteria</taxon>
        <taxon>Pseudomonadati</taxon>
        <taxon>Pseudomonadota</taxon>
        <taxon>Alphaproteobacteria</taxon>
        <taxon>Hyphomicrobiales</taxon>
        <taxon>Chelatococcaceae</taxon>
        <taxon>Chelatococcus</taxon>
    </lineage>
</organism>
<evidence type="ECO:0000256" key="7">
    <source>
        <dbReference type="ARBA" id="ARBA00023136"/>
    </source>
</evidence>
<keyword evidence="7 9" id="KW-0472">Membrane</keyword>
<evidence type="ECO:0000313" key="12">
    <source>
        <dbReference type="Proteomes" id="UP000248021"/>
    </source>
</evidence>
<evidence type="ECO:0000256" key="1">
    <source>
        <dbReference type="ARBA" id="ARBA00004429"/>
    </source>
</evidence>
<keyword evidence="5 9" id="KW-0812">Transmembrane</keyword>
<dbReference type="InterPro" id="IPR055348">
    <property type="entry name" value="DctQ"/>
</dbReference>
<feature type="transmembrane region" description="Helical" evidence="9">
    <location>
        <begin position="128"/>
        <end position="150"/>
    </location>
</feature>
<evidence type="ECO:0000259" key="10">
    <source>
        <dbReference type="Pfam" id="PF04290"/>
    </source>
</evidence>
<dbReference type="Proteomes" id="UP000248021">
    <property type="component" value="Unassembled WGS sequence"/>
</dbReference>
<proteinExistence type="inferred from homology"/>
<dbReference type="EMBL" id="QJJK01000016">
    <property type="protein sequence ID" value="PXW52546.1"/>
    <property type="molecule type" value="Genomic_DNA"/>
</dbReference>
<dbReference type="OrthoDB" id="4964541at2"/>
<evidence type="ECO:0000256" key="8">
    <source>
        <dbReference type="ARBA" id="ARBA00038436"/>
    </source>
</evidence>
<dbReference type="RefSeq" id="WP_110378015.1">
    <property type="nucleotide sequence ID" value="NZ_JAHBRY010000001.1"/>
</dbReference>